<dbReference type="Pfam" id="PF20240">
    <property type="entry name" value="DUF6597"/>
    <property type="match status" value="1"/>
</dbReference>
<evidence type="ECO:0000259" key="4">
    <source>
        <dbReference type="PROSITE" id="PS01124"/>
    </source>
</evidence>
<dbReference type="Proteomes" id="UP000184212">
    <property type="component" value="Unassembled WGS sequence"/>
</dbReference>
<dbReference type="GO" id="GO:0043565">
    <property type="term" value="F:sequence-specific DNA binding"/>
    <property type="evidence" value="ECO:0007669"/>
    <property type="project" value="InterPro"/>
</dbReference>
<reference evidence="5 6" key="1">
    <citation type="submission" date="2016-11" db="EMBL/GenBank/DDBJ databases">
        <authorList>
            <person name="Jaros S."/>
            <person name="Januszkiewicz K."/>
            <person name="Wedrychowicz H."/>
        </authorList>
    </citation>
    <scope>NUCLEOTIDE SEQUENCE [LARGE SCALE GENOMIC DNA]</scope>
    <source>
        <strain evidence="5 6">DSM 24574</strain>
    </source>
</reference>
<dbReference type="PROSITE" id="PS01124">
    <property type="entry name" value="HTH_ARAC_FAMILY_2"/>
    <property type="match status" value="1"/>
</dbReference>
<feature type="domain" description="HTH araC/xylS-type" evidence="4">
    <location>
        <begin position="154"/>
        <end position="255"/>
    </location>
</feature>
<dbReference type="Pfam" id="PF12833">
    <property type="entry name" value="HTH_18"/>
    <property type="match status" value="1"/>
</dbReference>
<dbReference type="SUPFAM" id="SSF46689">
    <property type="entry name" value="Homeodomain-like"/>
    <property type="match status" value="1"/>
</dbReference>
<dbReference type="InterPro" id="IPR046532">
    <property type="entry name" value="DUF6597"/>
</dbReference>
<dbReference type="AlphaFoldDB" id="A0A1M5VBG6"/>
<dbReference type="PRINTS" id="PR00032">
    <property type="entry name" value="HTHARAC"/>
</dbReference>
<evidence type="ECO:0000256" key="2">
    <source>
        <dbReference type="ARBA" id="ARBA00023125"/>
    </source>
</evidence>
<dbReference type="PANTHER" id="PTHR46796">
    <property type="entry name" value="HTH-TYPE TRANSCRIPTIONAL ACTIVATOR RHAS-RELATED"/>
    <property type="match status" value="1"/>
</dbReference>
<accession>A0A1M5VBG6</accession>
<sequence length="261" mass="29723">MTMKAQFILPPFAISRCVKNILVVEDAHRSSDFILPLFANGAPTLVFQSVKASRNGKPVGHLTLYGQLIAPSDLVIKGDFTLIAYFFYPYALRSLFDVSGAELTDEHADLHFLKAATDFSLQEKLLNAPALKDRLEEMTTFIQKLMERKAADDKKIVFATTEILKNNGLRQLTDIRQELNVSERTFQRLFELNVGISPKMYRRICQFDAAFQALHLDPKAKLSDIAYQNGFADQSHFIRVFKEFTGFTPSQYLDRLSQYIP</sequence>
<dbReference type="InterPro" id="IPR018060">
    <property type="entry name" value="HTH_AraC"/>
</dbReference>
<dbReference type="Gene3D" id="1.10.10.60">
    <property type="entry name" value="Homeodomain-like"/>
    <property type="match status" value="1"/>
</dbReference>
<name>A0A1M5VBG6_9BACT</name>
<keyword evidence="1" id="KW-0805">Transcription regulation</keyword>
<evidence type="ECO:0000313" key="5">
    <source>
        <dbReference type="EMBL" id="SHH72567.1"/>
    </source>
</evidence>
<organism evidence="5 6">
    <name type="scientific">Chryseolinea serpens</name>
    <dbReference type="NCBI Taxonomy" id="947013"/>
    <lineage>
        <taxon>Bacteria</taxon>
        <taxon>Pseudomonadati</taxon>
        <taxon>Bacteroidota</taxon>
        <taxon>Cytophagia</taxon>
        <taxon>Cytophagales</taxon>
        <taxon>Fulvivirgaceae</taxon>
        <taxon>Chryseolinea</taxon>
    </lineage>
</organism>
<dbReference type="InterPro" id="IPR009057">
    <property type="entry name" value="Homeodomain-like_sf"/>
</dbReference>
<protein>
    <submittedName>
        <fullName evidence="5">Helix-turn-helix domain-containing protein</fullName>
    </submittedName>
</protein>
<keyword evidence="6" id="KW-1185">Reference proteome</keyword>
<gene>
    <name evidence="5" type="ORF">SAMN04488109_4980</name>
</gene>
<keyword evidence="2" id="KW-0238">DNA-binding</keyword>
<evidence type="ECO:0000256" key="3">
    <source>
        <dbReference type="ARBA" id="ARBA00023163"/>
    </source>
</evidence>
<evidence type="ECO:0000256" key="1">
    <source>
        <dbReference type="ARBA" id="ARBA00023015"/>
    </source>
</evidence>
<dbReference type="InterPro" id="IPR020449">
    <property type="entry name" value="Tscrpt_reg_AraC-type_HTH"/>
</dbReference>
<dbReference type="SMART" id="SM00342">
    <property type="entry name" value="HTH_ARAC"/>
    <property type="match status" value="1"/>
</dbReference>
<dbReference type="PANTHER" id="PTHR46796:SF13">
    <property type="entry name" value="HTH-TYPE TRANSCRIPTIONAL ACTIVATOR RHAS"/>
    <property type="match status" value="1"/>
</dbReference>
<dbReference type="InterPro" id="IPR050204">
    <property type="entry name" value="AraC_XylS_family_regulators"/>
</dbReference>
<dbReference type="GO" id="GO:0003700">
    <property type="term" value="F:DNA-binding transcription factor activity"/>
    <property type="evidence" value="ECO:0007669"/>
    <property type="project" value="InterPro"/>
</dbReference>
<dbReference type="EMBL" id="FQWQ01000004">
    <property type="protein sequence ID" value="SHH72567.1"/>
    <property type="molecule type" value="Genomic_DNA"/>
</dbReference>
<keyword evidence="3" id="KW-0804">Transcription</keyword>
<evidence type="ECO:0000313" key="6">
    <source>
        <dbReference type="Proteomes" id="UP000184212"/>
    </source>
</evidence>
<proteinExistence type="predicted"/>
<dbReference type="STRING" id="947013.SAMN04488109_4980"/>